<feature type="transmembrane region" description="Helical" evidence="8">
    <location>
        <begin position="7"/>
        <end position="26"/>
    </location>
</feature>
<evidence type="ECO:0000256" key="3">
    <source>
        <dbReference type="ARBA" id="ARBA00022448"/>
    </source>
</evidence>
<feature type="transmembrane region" description="Helical" evidence="8">
    <location>
        <begin position="214"/>
        <end position="247"/>
    </location>
</feature>
<comment type="similarity">
    <text evidence="2">Belongs to the amino acid-polyamine-organocation (APC) superfamily. Spore germination protein (SGP) (TC 2.A.3.9) family.</text>
</comment>
<keyword evidence="10" id="KW-1185">Reference proteome</keyword>
<organism evidence="9 10">
    <name type="scientific">Lederbergia citrea</name>
    <dbReference type="NCBI Taxonomy" id="2833581"/>
    <lineage>
        <taxon>Bacteria</taxon>
        <taxon>Bacillati</taxon>
        <taxon>Bacillota</taxon>
        <taxon>Bacilli</taxon>
        <taxon>Bacillales</taxon>
        <taxon>Bacillaceae</taxon>
        <taxon>Lederbergia</taxon>
    </lineage>
</organism>
<evidence type="ECO:0000256" key="1">
    <source>
        <dbReference type="ARBA" id="ARBA00004141"/>
    </source>
</evidence>
<accession>A0A942USE6</accession>
<evidence type="ECO:0000256" key="6">
    <source>
        <dbReference type="ARBA" id="ARBA00022989"/>
    </source>
</evidence>
<feature type="transmembrane region" description="Helical" evidence="8">
    <location>
        <begin position="38"/>
        <end position="58"/>
    </location>
</feature>
<comment type="caution">
    <text evidence="9">The sequence shown here is derived from an EMBL/GenBank/DDBJ whole genome shotgun (WGS) entry which is preliminary data.</text>
</comment>
<evidence type="ECO:0000256" key="8">
    <source>
        <dbReference type="SAM" id="Phobius"/>
    </source>
</evidence>
<dbReference type="Pfam" id="PF03845">
    <property type="entry name" value="Spore_permease"/>
    <property type="match status" value="1"/>
</dbReference>
<dbReference type="Proteomes" id="UP000676456">
    <property type="component" value="Unassembled WGS sequence"/>
</dbReference>
<dbReference type="NCBIfam" id="TIGR00912">
    <property type="entry name" value="2A0309"/>
    <property type="match status" value="1"/>
</dbReference>
<evidence type="ECO:0000256" key="7">
    <source>
        <dbReference type="ARBA" id="ARBA00023136"/>
    </source>
</evidence>
<dbReference type="AlphaFoldDB" id="A0A942USE6"/>
<keyword evidence="7 8" id="KW-0472">Membrane</keyword>
<feature type="transmembrane region" description="Helical" evidence="8">
    <location>
        <begin position="267"/>
        <end position="292"/>
    </location>
</feature>
<dbReference type="PANTHER" id="PTHR34975:SF2">
    <property type="entry name" value="SPORE GERMINATION PROTEIN A2"/>
    <property type="match status" value="1"/>
</dbReference>
<evidence type="ECO:0000256" key="4">
    <source>
        <dbReference type="ARBA" id="ARBA00022544"/>
    </source>
</evidence>
<evidence type="ECO:0000256" key="2">
    <source>
        <dbReference type="ARBA" id="ARBA00007998"/>
    </source>
</evidence>
<keyword evidence="5 8" id="KW-0812">Transmembrane</keyword>
<feature type="transmembrane region" description="Helical" evidence="8">
    <location>
        <begin position="142"/>
        <end position="161"/>
    </location>
</feature>
<gene>
    <name evidence="9" type="ORF">KHA91_15965</name>
</gene>
<proteinExistence type="inferred from homology"/>
<keyword evidence="3" id="KW-0813">Transport</keyword>
<feature type="transmembrane region" description="Helical" evidence="8">
    <location>
        <begin position="329"/>
        <end position="351"/>
    </location>
</feature>
<evidence type="ECO:0000313" key="10">
    <source>
        <dbReference type="Proteomes" id="UP000676456"/>
    </source>
</evidence>
<feature type="transmembrane region" description="Helical" evidence="8">
    <location>
        <begin position="181"/>
        <end position="202"/>
    </location>
</feature>
<evidence type="ECO:0000256" key="5">
    <source>
        <dbReference type="ARBA" id="ARBA00022692"/>
    </source>
</evidence>
<evidence type="ECO:0000313" key="9">
    <source>
        <dbReference type="EMBL" id="MBS4224216.1"/>
    </source>
</evidence>
<feature type="transmembrane region" description="Helical" evidence="8">
    <location>
        <begin position="117"/>
        <end position="135"/>
    </location>
</feature>
<reference evidence="9 10" key="1">
    <citation type="submission" date="2021-05" db="EMBL/GenBank/DDBJ databases">
        <title>Novel Bacillus species.</title>
        <authorList>
            <person name="Liu G."/>
        </authorList>
    </citation>
    <scope>NUCLEOTIDE SEQUENCE [LARGE SCALE GENOMIC DNA]</scope>
    <source>
        <strain evidence="9 10">FJAT-49682</strain>
    </source>
</reference>
<dbReference type="GO" id="GO:0009847">
    <property type="term" value="P:spore germination"/>
    <property type="evidence" value="ECO:0007669"/>
    <property type="project" value="InterPro"/>
</dbReference>
<name>A0A942USE6_9BACI</name>
<keyword evidence="4" id="KW-0309">Germination</keyword>
<feature type="transmembrane region" description="Helical" evidence="8">
    <location>
        <begin position="78"/>
        <end position="97"/>
    </location>
</feature>
<dbReference type="InterPro" id="IPR004761">
    <property type="entry name" value="Spore_GerAB"/>
</dbReference>
<dbReference type="EMBL" id="JAGYPN010000003">
    <property type="protein sequence ID" value="MBS4224216.1"/>
    <property type="molecule type" value="Genomic_DNA"/>
</dbReference>
<sequence>MGRVTQLQLYMLFSQFLFTSMIGYLINKLVHISNYMTWLALLLGSVGGLTITYLAYRLAIKRPTQFFVHYGKEIVGKWVHYPLVMIIIFSFVLNAAVILRSLTEFIIEIYLPKTPDWAIVTLFGICTAYAVRFGIQSIFRSAQGIFFASITGILVIPLLLGNQMNFSIASALITHFNVKEIWNGSYFVISIFGEMSLIVFLFPYFERSHKTFKSLVWASVTSVFIILSNVIPMILIFGTSLISNLTYPELELTRFINVGTFFRNFDALLITSWMVSIFIKVSLLLYVAAIGLAHVFSLKSHKPFSLSITALMIGLSLYMAGSVTELNELINHGLLTLMIFAELIPVIYLVVDKMRSIYTKQG</sequence>
<keyword evidence="6 8" id="KW-1133">Transmembrane helix</keyword>
<feature type="transmembrane region" description="Helical" evidence="8">
    <location>
        <begin position="304"/>
        <end position="323"/>
    </location>
</feature>
<comment type="subcellular location">
    <subcellularLocation>
        <location evidence="1">Membrane</location>
        <topology evidence="1">Multi-pass membrane protein</topology>
    </subcellularLocation>
</comment>
<protein>
    <submittedName>
        <fullName evidence="9">Endospore germination permease</fullName>
    </submittedName>
</protein>
<dbReference type="RefSeq" id="WP_213099246.1">
    <property type="nucleotide sequence ID" value="NZ_JAGYPN010000003.1"/>
</dbReference>
<dbReference type="PANTHER" id="PTHR34975">
    <property type="entry name" value="SPORE GERMINATION PROTEIN A2"/>
    <property type="match status" value="1"/>
</dbReference>
<dbReference type="GO" id="GO:0016020">
    <property type="term" value="C:membrane"/>
    <property type="evidence" value="ECO:0007669"/>
    <property type="project" value="UniProtKB-SubCell"/>
</dbReference>